<dbReference type="Pfam" id="PF13651">
    <property type="entry name" value="EcoRI_methylase"/>
    <property type="match status" value="1"/>
</dbReference>
<dbReference type="STRING" id="573058.SAMN00017477_0121"/>
<reference evidence="2" key="1">
    <citation type="submission" date="2017-04" db="EMBL/GenBank/DDBJ databases">
        <authorList>
            <person name="Varghese N."/>
            <person name="Submissions S."/>
        </authorList>
    </citation>
    <scope>NUCLEOTIDE SEQUENCE [LARGE SCALE GENOMIC DNA]</scope>
    <source>
        <strain evidence="2">DSM 20463</strain>
    </source>
</reference>
<evidence type="ECO:0000313" key="2">
    <source>
        <dbReference type="Proteomes" id="UP000192368"/>
    </source>
</evidence>
<dbReference type="EMBL" id="FWWR01000009">
    <property type="protein sequence ID" value="SMB79593.1"/>
    <property type="molecule type" value="Genomic_DNA"/>
</dbReference>
<evidence type="ECO:0000313" key="1">
    <source>
        <dbReference type="EMBL" id="SMB79593.1"/>
    </source>
</evidence>
<dbReference type="RefSeq" id="WP_200805931.1">
    <property type="nucleotide sequence ID" value="NZ_FWWR01000009.1"/>
</dbReference>
<dbReference type="InterPro" id="IPR025247">
    <property type="entry name" value="EcoRI-like_methylase"/>
</dbReference>
<gene>
    <name evidence="1" type="ORF">SAMN00017477_0121</name>
</gene>
<keyword evidence="1" id="KW-0808">Transferase</keyword>
<dbReference type="GO" id="GO:0032259">
    <property type="term" value="P:methylation"/>
    <property type="evidence" value="ECO:0007669"/>
    <property type="project" value="UniProtKB-KW"/>
</dbReference>
<dbReference type="GO" id="GO:0008168">
    <property type="term" value="F:methyltransferase activity"/>
    <property type="evidence" value="ECO:0007669"/>
    <property type="project" value="UniProtKB-KW"/>
</dbReference>
<dbReference type="AlphaFoldDB" id="A0A1W1UEY6"/>
<dbReference type="Proteomes" id="UP000192368">
    <property type="component" value="Unassembled WGS sequence"/>
</dbReference>
<dbReference type="GO" id="GO:0003676">
    <property type="term" value="F:nucleic acid binding"/>
    <property type="evidence" value="ECO:0007669"/>
    <property type="project" value="InterPro"/>
</dbReference>
<accession>A0A1W1UEY6</accession>
<name>A0A1W1UEY6_PEPAS</name>
<proteinExistence type="predicted"/>
<dbReference type="PROSITE" id="PS00092">
    <property type="entry name" value="N6_MTASE"/>
    <property type="match status" value="1"/>
</dbReference>
<organism evidence="1 2">
    <name type="scientific">Peptoniphilus asaccharolyticus DSM 20463</name>
    <dbReference type="NCBI Taxonomy" id="573058"/>
    <lineage>
        <taxon>Bacteria</taxon>
        <taxon>Bacillati</taxon>
        <taxon>Bacillota</taxon>
        <taxon>Tissierellia</taxon>
        <taxon>Tissierellales</taxon>
        <taxon>Peptoniphilaceae</taxon>
        <taxon>Peptoniphilus</taxon>
    </lineage>
</organism>
<keyword evidence="2" id="KW-1185">Reference proteome</keyword>
<protein>
    <submittedName>
        <fullName evidence="1">Adenine-specific methyltransferase EcoRI</fullName>
    </submittedName>
</protein>
<keyword evidence="1" id="KW-0489">Methyltransferase</keyword>
<sequence>MGNSILNKAKYSKSNTDEWYTTYETVEKELSNYMPQFKNKIVLCNCDDPYESSFSKYFLNNFNKLELKKLICISYGKSKMHSSDCDRGLVLEIDHLPDSLYGEEIEPYIKENNFVKKLLGDGDFRSEESIKYLIESDIVVTNPPFSKFIELFSLISQYNKKYLLISNQNAITYKEIFPYIKMNQAKIGYHFGDIQFKVPADTEPRKTRFWIDESGQKWRSIGNAMWLTNLDINKNINQLILKHKYVEGKYPKYDNFDAIHISKVSEIPYDYDGIMGVPITFLKYYDEKSYEIIGEANHGSDNEFDLFKPIINGKETFKRILIRKRKRESYEI</sequence>
<dbReference type="InterPro" id="IPR002052">
    <property type="entry name" value="DNA_methylase_N6_adenine_CS"/>
</dbReference>